<sequence length="213" mass="24146">MTLALNIFNVTKQVGDKGEIHEVSIDLIVRGHMTTSFLLDPLELCLITPSSLEYSLNPEVEYSYSLLNMAELCEVNRYAFLGKNETFSVVISSSLEGSQEAKLLALLRVHQNATGWTIADIKGISPLICTHRIYLEDDVRPSHQPQRRLNPHMKDVVWNEVLKLLDVRIIYPIMDSKWVSPTQVMPTKFGHIPKVHDKDFQRSRGEGGRGIYG</sequence>
<evidence type="ECO:0000313" key="1">
    <source>
        <dbReference type="EMBL" id="GFZ19558.1"/>
    </source>
</evidence>
<dbReference type="SUPFAM" id="SSF56672">
    <property type="entry name" value="DNA/RNA polymerases"/>
    <property type="match status" value="1"/>
</dbReference>
<dbReference type="Gene3D" id="3.10.10.10">
    <property type="entry name" value="HIV Type 1 Reverse Transcriptase, subunit A, domain 1"/>
    <property type="match status" value="1"/>
</dbReference>
<dbReference type="Proteomes" id="UP000585474">
    <property type="component" value="Unassembled WGS sequence"/>
</dbReference>
<reference evidence="1 2" key="1">
    <citation type="submission" date="2019-07" db="EMBL/GenBank/DDBJ databases">
        <title>De Novo Assembly of kiwifruit Actinidia rufa.</title>
        <authorList>
            <person name="Sugita-Konishi S."/>
            <person name="Sato K."/>
            <person name="Mori E."/>
            <person name="Abe Y."/>
            <person name="Kisaki G."/>
            <person name="Hamano K."/>
            <person name="Suezawa K."/>
            <person name="Otani M."/>
            <person name="Fukuda T."/>
            <person name="Manabe T."/>
            <person name="Gomi K."/>
            <person name="Tabuchi M."/>
            <person name="Akimitsu K."/>
            <person name="Kataoka I."/>
        </authorList>
    </citation>
    <scope>NUCLEOTIDE SEQUENCE [LARGE SCALE GENOMIC DNA]</scope>
    <source>
        <strain evidence="2">cv. Fuchu</strain>
    </source>
</reference>
<gene>
    <name evidence="1" type="ORF">Acr_28g0002630</name>
</gene>
<dbReference type="AlphaFoldDB" id="A0A7J0H970"/>
<comment type="caution">
    <text evidence="1">The sequence shown here is derived from an EMBL/GenBank/DDBJ whole genome shotgun (WGS) entry which is preliminary data.</text>
</comment>
<dbReference type="InterPro" id="IPR043502">
    <property type="entry name" value="DNA/RNA_pol_sf"/>
</dbReference>
<name>A0A7J0H970_9ERIC</name>
<protein>
    <submittedName>
        <fullName evidence="1">Uncharacterized protein</fullName>
    </submittedName>
</protein>
<dbReference type="EMBL" id="BJWL01000028">
    <property type="protein sequence ID" value="GFZ19558.1"/>
    <property type="molecule type" value="Genomic_DNA"/>
</dbReference>
<proteinExistence type="predicted"/>
<evidence type="ECO:0000313" key="2">
    <source>
        <dbReference type="Proteomes" id="UP000585474"/>
    </source>
</evidence>
<organism evidence="1 2">
    <name type="scientific">Actinidia rufa</name>
    <dbReference type="NCBI Taxonomy" id="165716"/>
    <lineage>
        <taxon>Eukaryota</taxon>
        <taxon>Viridiplantae</taxon>
        <taxon>Streptophyta</taxon>
        <taxon>Embryophyta</taxon>
        <taxon>Tracheophyta</taxon>
        <taxon>Spermatophyta</taxon>
        <taxon>Magnoliopsida</taxon>
        <taxon>eudicotyledons</taxon>
        <taxon>Gunneridae</taxon>
        <taxon>Pentapetalae</taxon>
        <taxon>asterids</taxon>
        <taxon>Ericales</taxon>
        <taxon>Actinidiaceae</taxon>
        <taxon>Actinidia</taxon>
    </lineage>
</organism>
<accession>A0A7J0H970</accession>
<keyword evidence="2" id="KW-1185">Reference proteome</keyword>
<dbReference type="OrthoDB" id="1738562at2759"/>